<dbReference type="VEuPathDB" id="ToxoDB:LOC34623836"/>
<dbReference type="GeneID" id="34623836"/>
<accession>A0A1D3CUR8</accession>
<dbReference type="VEuPathDB" id="ToxoDB:cyc_08002"/>
<dbReference type="OrthoDB" id="10490045at2759"/>
<proteinExistence type="predicted"/>
<evidence type="ECO:0000313" key="2">
    <source>
        <dbReference type="Proteomes" id="UP000095192"/>
    </source>
</evidence>
<organism evidence="1 2">
    <name type="scientific">Cyclospora cayetanensis</name>
    <dbReference type="NCBI Taxonomy" id="88456"/>
    <lineage>
        <taxon>Eukaryota</taxon>
        <taxon>Sar</taxon>
        <taxon>Alveolata</taxon>
        <taxon>Apicomplexa</taxon>
        <taxon>Conoidasida</taxon>
        <taxon>Coccidia</taxon>
        <taxon>Eucoccidiorida</taxon>
        <taxon>Eimeriorina</taxon>
        <taxon>Eimeriidae</taxon>
        <taxon>Cyclospora</taxon>
    </lineage>
</organism>
<keyword evidence="2" id="KW-1185">Reference proteome</keyword>
<dbReference type="AlphaFoldDB" id="A0A1D3CUR8"/>
<dbReference type="EMBL" id="JROU02001865">
    <property type="protein sequence ID" value="OEH74946.1"/>
    <property type="molecule type" value="Genomic_DNA"/>
</dbReference>
<dbReference type="Proteomes" id="UP000095192">
    <property type="component" value="Unassembled WGS sequence"/>
</dbReference>
<evidence type="ECO:0000313" key="1">
    <source>
        <dbReference type="EMBL" id="OEH74946.1"/>
    </source>
</evidence>
<reference evidence="1 2" key="1">
    <citation type="journal article" date="2016" name="BMC Genomics">
        <title>Comparative genomics reveals Cyclospora cayetanensis possesses coccidia-like metabolism and invasion components but unique surface antigens.</title>
        <authorList>
            <person name="Liu S."/>
            <person name="Wang L."/>
            <person name="Zheng H."/>
            <person name="Xu Z."/>
            <person name="Roellig D.M."/>
            <person name="Li N."/>
            <person name="Frace M.A."/>
            <person name="Tang K."/>
            <person name="Arrowood M.J."/>
            <person name="Moss D.M."/>
            <person name="Zhang L."/>
            <person name="Feng Y."/>
            <person name="Xiao L."/>
        </authorList>
    </citation>
    <scope>NUCLEOTIDE SEQUENCE [LARGE SCALE GENOMIC DNA]</scope>
    <source>
        <strain evidence="1 2">CHN_HEN01</strain>
    </source>
</reference>
<comment type="caution">
    <text evidence="1">The sequence shown here is derived from an EMBL/GenBank/DDBJ whole genome shotgun (WGS) entry which is preliminary data.</text>
</comment>
<protein>
    <submittedName>
        <fullName evidence="1">Uncharacterized protein</fullName>
    </submittedName>
</protein>
<name>A0A1D3CUR8_9EIME</name>
<sequence length="172" mass="19488">MRPVVSEGDYIPGNPASPLYSLSDVKDALETWWPSSAIFDFDSALKDAKKKASRPIGLWGIETIDRKELVRLLNLEMERFVAKQFSLLRASDSLLSQVSLLGDWDVLLLVRQQLTRDRVKTSLSDPEIDAIFEGTPRLYPWLPKDSCDWDEPQTIKRLIEELAPTCLATEAP</sequence>
<gene>
    <name evidence="1" type="ORF">cyc_08002</name>
</gene>